<dbReference type="Proteomes" id="UP000237271">
    <property type="component" value="Unassembled WGS sequence"/>
</dbReference>
<comment type="caution">
    <text evidence="2">The sequence shown here is derived from an EMBL/GenBank/DDBJ whole genome shotgun (WGS) entry which is preliminary data.</text>
</comment>
<feature type="compositionally biased region" description="Low complexity" evidence="1">
    <location>
        <begin position="117"/>
        <end position="138"/>
    </location>
</feature>
<feature type="non-terminal residue" evidence="2">
    <location>
        <position position="237"/>
    </location>
</feature>
<protein>
    <submittedName>
        <fullName evidence="2">Uncharacterized protein</fullName>
    </submittedName>
</protein>
<feature type="compositionally biased region" description="Basic and acidic residues" evidence="1">
    <location>
        <begin position="89"/>
        <end position="112"/>
    </location>
</feature>
<name>A0A2P4XC87_9STRA</name>
<dbReference type="OrthoDB" id="10660876at2759"/>
<keyword evidence="3" id="KW-1185">Reference proteome</keyword>
<sequence length="237" mass="24687">MSLASAADQHPVSTSDHQLRVAVDQEIVPMTVETAATVGAHLVNAGVNEGKLTVVEEVKETAGDEVIVTRVRTTAAVVAATIDMNLTAEKEAKAKEQQSGERTRPMGRDRMRPPLPSAAASPAGMPSPTGAGTPTGGARKIVSLVSSSRKREREPTGEGETPANNAPEGKRRRDGGGNSNSQGGEPKRGNEDKRKRKNKGGDGVDVQIVVAAMVETATDAAAMMNGVEMVEMAVVVD</sequence>
<organism evidence="2 3">
    <name type="scientific">Phytophthora palmivora</name>
    <dbReference type="NCBI Taxonomy" id="4796"/>
    <lineage>
        <taxon>Eukaryota</taxon>
        <taxon>Sar</taxon>
        <taxon>Stramenopiles</taxon>
        <taxon>Oomycota</taxon>
        <taxon>Peronosporomycetes</taxon>
        <taxon>Peronosporales</taxon>
        <taxon>Peronosporaceae</taxon>
        <taxon>Phytophthora</taxon>
    </lineage>
</organism>
<evidence type="ECO:0000313" key="2">
    <source>
        <dbReference type="EMBL" id="POM63145.1"/>
    </source>
</evidence>
<proteinExistence type="predicted"/>
<gene>
    <name evidence="2" type="ORF">PHPALM_27598</name>
</gene>
<dbReference type="EMBL" id="NCKW01015253">
    <property type="protein sequence ID" value="POM63145.1"/>
    <property type="molecule type" value="Genomic_DNA"/>
</dbReference>
<feature type="region of interest" description="Disordered" evidence="1">
    <location>
        <begin position="89"/>
        <end position="203"/>
    </location>
</feature>
<reference evidence="2 3" key="1">
    <citation type="journal article" date="2017" name="Genome Biol. Evol.">
        <title>Phytophthora megakarya and P. palmivora, closely related causal agents of cacao black pod rot, underwent increases in genome sizes and gene numbers by different mechanisms.</title>
        <authorList>
            <person name="Ali S.S."/>
            <person name="Shao J."/>
            <person name="Lary D.J."/>
            <person name="Kronmiller B."/>
            <person name="Shen D."/>
            <person name="Strem M.D."/>
            <person name="Amoako-Attah I."/>
            <person name="Akrofi A.Y."/>
            <person name="Begoude B.A."/>
            <person name="Ten Hoopen G.M."/>
            <person name="Coulibaly K."/>
            <person name="Kebe B.I."/>
            <person name="Melnick R.L."/>
            <person name="Guiltinan M.J."/>
            <person name="Tyler B.M."/>
            <person name="Meinhardt L.W."/>
            <person name="Bailey B.A."/>
        </authorList>
    </citation>
    <scope>NUCLEOTIDE SEQUENCE [LARGE SCALE GENOMIC DNA]</scope>
    <source>
        <strain evidence="3">sbr112.9</strain>
    </source>
</reference>
<dbReference type="AlphaFoldDB" id="A0A2P4XC87"/>
<evidence type="ECO:0000256" key="1">
    <source>
        <dbReference type="SAM" id="MobiDB-lite"/>
    </source>
</evidence>
<accession>A0A2P4XC87</accession>
<evidence type="ECO:0000313" key="3">
    <source>
        <dbReference type="Proteomes" id="UP000237271"/>
    </source>
</evidence>